<feature type="domain" description="CHK kinase-like" evidence="1">
    <location>
        <begin position="133"/>
        <end position="338"/>
    </location>
</feature>
<dbReference type="Gene3D" id="3.90.1200.10">
    <property type="match status" value="1"/>
</dbReference>
<name>A0AAN9VD57_9ORTH</name>
<evidence type="ECO:0000313" key="3">
    <source>
        <dbReference type="Proteomes" id="UP001378592"/>
    </source>
</evidence>
<reference evidence="2 3" key="1">
    <citation type="submission" date="2024-03" db="EMBL/GenBank/DDBJ databases">
        <title>The genome assembly and annotation of the cricket Gryllus longicercus Weissman &amp; Gray.</title>
        <authorList>
            <person name="Szrajer S."/>
            <person name="Gray D."/>
            <person name="Ylla G."/>
        </authorList>
    </citation>
    <scope>NUCLEOTIDE SEQUENCE [LARGE SCALE GENOMIC DNA]</scope>
    <source>
        <strain evidence="2">DAG 2021-001</strain>
        <tissue evidence="2">Whole body minus gut</tissue>
    </source>
</reference>
<evidence type="ECO:0000313" key="2">
    <source>
        <dbReference type="EMBL" id="KAK7794868.1"/>
    </source>
</evidence>
<dbReference type="EMBL" id="JAZDUA010000314">
    <property type="protein sequence ID" value="KAK7794868.1"/>
    <property type="molecule type" value="Genomic_DNA"/>
</dbReference>
<dbReference type="SUPFAM" id="SSF56112">
    <property type="entry name" value="Protein kinase-like (PK-like)"/>
    <property type="match status" value="1"/>
</dbReference>
<dbReference type="Proteomes" id="UP001378592">
    <property type="component" value="Unassembled WGS sequence"/>
</dbReference>
<protein>
    <recommendedName>
        <fullName evidence="1">CHK kinase-like domain-containing protein</fullName>
    </recommendedName>
</protein>
<gene>
    <name evidence="2" type="ORF">R5R35_013585</name>
</gene>
<organism evidence="2 3">
    <name type="scientific">Gryllus longicercus</name>
    <dbReference type="NCBI Taxonomy" id="2509291"/>
    <lineage>
        <taxon>Eukaryota</taxon>
        <taxon>Metazoa</taxon>
        <taxon>Ecdysozoa</taxon>
        <taxon>Arthropoda</taxon>
        <taxon>Hexapoda</taxon>
        <taxon>Insecta</taxon>
        <taxon>Pterygota</taxon>
        <taxon>Neoptera</taxon>
        <taxon>Polyneoptera</taxon>
        <taxon>Orthoptera</taxon>
        <taxon>Ensifera</taxon>
        <taxon>Gryllidea</taxon>
        <taxon>Grylloidea</taxon>
        <taxon>Gryllidae</taxon>
        <taxon>Gryllinae</taxon>
        <taxon>Gryllus</taxon>
    </lineage>
</organism>
<dbReference type="InterPro" id="IPR011009">
    <property type="entry name" value="Kinase-like_dom_sf"/>
</dbReference>
<dbReference type="AlphaFoldDB" id="A0AAN9VD57"/>
<evidence type="ECO:0000259" key="1">
    <source>
        <dbReference type="SMART" id="SM00587"/>
    </source>
</evidence>
<dbReference type="Pfam" id="PF02958">
    <property type="entry name" value="EcKL"/>
    <property type="match status" value="1"/>
</dbReference>
<dbReference type="InterPro" id="IPR015897">
    <property type="entry name" value="CHK_kinase-like"/>
</dbReference>
<dbReference type="PANTHER" id="PTHR11012">
    <property type="entry name" value="PROTEIN KINASE-LIKE DOMAIN-CONTAINING"/>
    <property type="match status" value="1"/>
</dbReference>
<comment type="caution">
    <text evidence="2">The sequence shown here is derived from an EMBL/GenBank/DDBJ whole genome shotgun (WGS) entry which is preliminary data.</text>
</comment>
<keyword evidence="3" id="KW-1185">Reference proteome</keyword>
<dbReference type="SMART" id="SM00587">
    <property type="entry name" value="CHK"/>
    <property type="match status" value="1"/>
</dbReference>
<dbReference type="InterPro" id="IPR004119">
    <property type="entry name" value="EcKL"/>
</dbReference>
<proteinExistence type="predicted"/>
<dbReference type="PANTHER" id="PTHR11012:SF48">
    <property type="entry name" value="CHK KINASE-LIKE DOMAIN-CONTAINING PROTEIN-RELATED"/>
    <property type="match status" value="1"/>
</dbReference>
<accession>A0AAN9VD57</accession>
<sequence>MDERAPSLSTDEARVIAAECSGTSDFELLELQEISEGKESGGFMSDYLRFKIRIRLQDGTEKCHNLFAKTVPRTPGGHRDFVEEVQCYVKEVGFYRKVLPLLLKHQNNDKRSSVSGVIGKWAPHCYLTRDDIIIMEDLGIFNFRILNSRDLLDWSHCVTVLKKIASFHAASIIFEEKEKQNLEKTCRIVDLHPDCFTDVIDRAMSDDKNKGWFLAGVRAIVALVPYLSKYQHSTKLQRMIQEKIPTVFESVGGLKTSDKYRNVVCHGDLWSSNILFNYGEDSRPDTARFVDYQVLRYAPPATDLVIFINTTTNQNFRKRHNKDMLKIYYKEFNSELQEYGLSANEILSFEELHESFEHFSPAGRAIAGLYYQLILMDHEKKNSLFSSPENYSTFFLIDRSSDVRECFLKDEVFRYRMEEALNELIDKDILNTPS</sequence>